<dbReference type="Pfam" id="PF03009">
    <property type="entry name" value="GDPD"/>
    <property type="match status" value="1"/>
</dbReference>
<evidence type="ECO:0000313" key="9">
    <source>
        <dbReference type="Proteomes" id="UP001079657"/>
    </source>
</evidence>
<evidence type="ECO:0000256" key="3">
    <source>
        <dbReference type="ARBA" id="ARBA00022729"/>
    </source>
</evidence>
<dbReference type="RefSeq" id="WP_268050067.1">
    <property type="nucleotide sequence ID" value="NZ_JAPQES010000003.1"/>
</dbReference>
<keyword evidence="3" id="KW-0732">Signal</keyword>
<comment type="similarity">
    <text evidence="1">Belongs to the glycerophosphoryl diester phosphodiesterase family.</text>
</comment>
<evidence type="ECO:0000259" key="7">
    <source>
        <dbReference type="PROSITE" id="PS51704"/>
    </source>
</evidence>
<sequence length="366" mass="40779">MKKTRKLVALAITLALGFGLIGCGQRNAKKTSAATESKQVASTKSDKTIIAHRGASGYLPEHTLEAYSMAYAMGVDYIEADVNITKDGVPVVMHDTHIDTTTNVAELYPNRKRADGRYYIVDFTLDEIKKLSVHERIDLKTGKAVFEGRFPLGNAHFEVPTLEEEIQLIQGLNKSTGRNVGIYPELKIPKFYTGNGKDIGAITLKVLEKYGYNKEDAKCYIQCFDPTYLKNFKEKLQPKCKLVQLIGDASWEDNKGDDVAHMLSAEGLKEIAQYADGVGPWINQILDENGEQKESKLVSNPNFVKDAHANKLAIHPYTVRKDSLPKYAKNADEFIRKLLFEVDVDGLFTDFADLGVKAKNEGPLKK</sequence>
<dbReference type="PROSITE" id="PS51257">
    <property type="entry name" value="PROKAR_LIPOPROTEIN"/>
    <property type="match status" value="1"/>
</dbReference>
<organism evidence="8 9">
    <name type="scientific">Clostridium ganghwense</name>
    <dbReference type="NCBI Taxonomy" id="312089"/>
    <lineage>
        <taxon>Bacteria</taxon>
        <taxon>Bacillati</taxon>
        <taxon>Bacillota</taxon>
        <taxon>Clostridia</taxon>
        <taxon>Eubacteriales</taxon>
        <taxon>Clostridiaceae</taxon>
        <taxon>Clostridium</taxon>
    </lineage>
</organism>
<accession>A0ABT4CQ85</accession>
<dbReference type="EC" id="3.1.4.46" evidence="2"/>
<dbReference type="CDD" id="cd08600">
    <property type="entry name" value="GDPD_EcGlpQ_like"/>
    <property type="match status" value="1"/>
</dbReference>
<evidence type="ECO:0000256" key="5">
    <source>
        <dbReference type="ARBA" id="ARBA00022801"/>
    </source>
</evidence>
<comment type="caution">
    <text evidence="8">The sequence shown here is derived from an EMBL/GenBank/DDBJ whole genome shotgun (WGS) entry which is preliminary data.</text>
</comment>
<dbReference type="EMBL" id="JAPQES010000003">
    <property type="protein sequence ID" value="MCY6371209.1"/>
    <property type="molecule type" value="Genomic_DNA"/>
</dbReference>
<reference evidence="8" key="1">
    <citation type="submission" date="2022-12" db="EMBL/GenBank/DDBJ databases">
        <authorList>
            <person name="Wang J."/>
        </authorList>
    </citation>
    <scope>NUCLEOTIDE SEQUENCE</scope>
    <source>
        <strain evidence="8">HY-42-06</strain>
    </source>
</reference>
<evidence type="ECO:0000256" key="1">
    <source>
        <dbReference type="ARBA" id="ARBA00007277"/>
    </source>
</evidence>
<dbReference type="NCBIfam" id="NF008354">
    <property type="entry name" value="PRK11143.1"/>
    <property type="match status" value="1"/>
</dbReference>
<dbReference type="PROSITE" id="PS51704">
    <property type="entry name" value="GP_PDE"/>
    <property type="match status" value="1"/>
</dbReference>
<dbReference type="InterPro" id="IPR017946">
    <property type="entry name" value="PLC-like_Pdiesterase_TIM-brl"/>
</dbReference>
<evidence type="ECO:0000313" key="8">
    <source>
        <dbReference type="EMBL" id="MCY6371209.1"/>
    </source>
</evidence>
<feature type="domain" description="GP-PDE" evidence="7">
    <location>
        <begin position="47"/>
        <end position="359"/>
    </location>
</feature>
<proteinExistence type="inferred from homology"/>
<dbReference type="PANTHER" id="PTHR43620:SF7">
    <property type="entry name" value="GLYCEROPHOSPHODIESTER PHOSPHODIESTERASE GDPD5-RELATED"/>
    <property type="match status" value="1"/>
</dbReference>
<keyword evidence="5 8" id="KW-0378">Hydrolase</keyword>
<name>A0ABT4CQ85_9CLOT</name>
<dbReference type="Gene3D" id="3.20.20.190">
    <property type="entry name" value="Phosphatidylinositol (PI) phosphodiesterase"/>
    <property type="match status" value="1"/>
</dbReference>
<dbReference type="SUPFAM" id="SSF51695">
    <property type="entry name" value="PLC-like phosphodiesterases"/>
    <property type="match status" value="1"/>
</dbReference>
<gene>
    <name evidence="8" type="primary">glpQ</name>
    <name evidence="8" type="ORF">OXH55_11235</name>
</gene>
<dbReference type="InterPro" id="IPR030395">
    <property type="entry name" value="GP_PDE_dom"/>
</dbReference>
<comment type="catalytic activity">
    <reaction evidence="6">
        <text>a sn-glycero-3-phosphodiester + H2O = an alcohol + sn-glycerol 3-phosphate + H(+)</text>
        <dbReference type="Rhea" id="RHEA:12969"/>
        <dbReference type="ChEBI" id="CHEBI:15377"/>
        <dbReference type="ChEBI" id="CHEBI:15378"/>
        <dbReference type="ChEBI" id="CHEBI:30879"/>
        <dbReference type="ChEBI" id="CHEBI:57597"/>
        <dbReference type="ChEBI" id="CHEBI:83408"/>
        <dbReference type="EC" id="3.1.4.46"/>
    </reaction>
</comment>
<dbReference type="Proteomes" id="UP001079657">
    <property type="component" value="Unassembled WGS sequence"/>
</dbReference>
<keyword evidence="9" id="KW-1185">Reference proteome</keyword>
<evidence type="ECO:0000256" key="6">
    <source>
        <dbReference type="ARBA" id="ARBA00047512"/>
    </source>
</evidence>
<dbReference type="PANTHER" id="PTHR43620">
    <property type="entry name" value="GLYCEROPHOSPHORYL DIESTER PHOSPHODIESTERASE"/>
    <property type="match status" value="1"/>
</dbReference>
<evidence type="ECO:0000256" key="2">
    <source>
        <dbReference type="ARBA" id="ARBA00012247"/>
    </source>
</evidence>
<keyword evidence="4" id="KW-0319">Glycerol metabolism</keyword>
<protein>
    <recommendedName>
        <fullName evidence="2">glycerophosphodiester phosphodiesterase</fullName>
        <ecNumber evidence="2">3.1.4.46</ecNumber>
    </recommendedName>
</protein>
<evidence type="ECO:0000256" key="4">
    <source>
        <dbReference type="ARBA" id="ARBA00022798"/>
    </source>
</evidence>
<dbReference type="GO" id="GO:0008889">
    <property type="term" value="F:glycerophosphodiester phosphodiesterase activity"/>
    <property type="evidence" value="ECO:0007669"/>
    <property type="project" value="UniProtKB-EC"/>
</dbReference>